<evidence type="ECO:0000313" key="2">
    <source>
        <dbReference type="Proteomes" id="UP000246278"/>
    </source>
</evidence>
<evidence type="ECO:0000313" key="1">
    <source>
        <dbReference type="EMBL" id="PWW83313.1"/>
    </source>
</evidence>
<protein>
    <recommendedName>
        <fullName evidence="3">Polymerase nucleotidyl transferase domain-containing protein</fullName>
    </recommendedName>
</protein>
<sequence>MEDILETAKQIEEEAWSVIDETGVINHWSSIGATINLVGSLKTGLLINNRDIDFHIYTNPFNLSDSFLAISGLAENKRIKTVSYSNLLDAEDKCIEWHAFYDDQNGNSWQIDMIHILNESPYAGYFERVAERISKVLTKETREAILRIKKAIPTDKKVMSIQIYKAVIEDGVRSIEGFWRWEKQNQNEGIITWVP</sequence>
<dbReference type="RefSeq" id="WP_110022194.1">
    <property type="nucleotide sequence ID" value="NZ_PDNZ01000001.1"/>
</dbReference>
<comment type="caution">
    <text evidence="1">The sequence shown here is derived from an EMBL/GenBank/DDBJ whole genome shotgun (WGS) entry which is preliminary data.</text>
</comment>
<dbReference type="OrthoDB" id="307112at2"/>
<name>A0A317T999_9CHLB</name>
<dbReference type="AlphaFoldDB" id="A0A317T999"/>
<keyword evidence="2" id="KW-1185">Reference proteome</keyword>
<evidence type="ECO:0008006" key="3">
    <source>
        <dbReference type="Google" id="ProtNLM"/>
    </source>
</evidence>
<dbReference type="Proteomes" id="UP000246278">
    <property type="component" value="Unassembled WGS sequence"/>
</dbReference>
<accession>A0A317T999</accession>
<reference evidence="2" key="1">
    <citation type="submission" date="2017-10" db="EMBL/GenBank/DDBJ databases">
        <authorList>
            <person name="Gaisin V.A."/>
            <person name="Rysina M.S."/>
            <person name="Grouzdev D.S."/>
        </authorList>
    </citation>
    <scope>NUCLEOTIDE SEQUENCE [LARGE SCALE GENOMIC DNA]</scope>
    <source>
        <strain evidence="2">V1</strain>
    </source>
</reference>
<gene>
    <name evidence="1" type="ORF">CR164_01810</name>
</gene>
<dbReference type="EMBL" id="PDNZ01000001">
    <property type="protein sequence ID" value="PWW83313.1"/>
    <property type="molecule type" value="Genomic_DNA"/>
</dbReference>
<proteinExistence type="predicted"/>
<organism evidence="1 2">
    <name type="scientific">Prosthecochloris marina</name>
    <dbReference type="NCBI Taxonomy" id="2017681"/>
    <lineage>
        <taxon>Bacteria</taxon>
        <taxon>Pseudomonadati</taxon>
        <taxon>Chlorobiota</taxon>
        <taxon>Chlorobiia</taxon>
        <taxon>Chlorobiales</taxon>
        <taxon>Chlorobiaceae</taxon>
        <taxon>Prosthecochloris</taxon>
    </lineage>
</organism>